<evidence type="ECO:0000313" key="1">
    <source>
        <dbReference type="EMBL" id="SLN59377.1"/>
    </source>
</evidence>
<dbReference type="AlphaFoldDB" id="A0A1X6ZS12"/>
<organism evidence="1 2">
    <name type="scientific">Roseovarius albus</name>
    <dbReference type="NCBI Taxonomy" id="1247867"/>
    <lineage>
        <taxon>Bacteria</taxon>
        <taxon>Pseudomonadati</taxon>
        <taxon>Pseudomonadota</taxon>
        <taxon>Alphaproteobacteria</taxon>
        <taxon>Rhodobacterales</taxon>
        <taxon>Roseobacteraceae</taxon>
        <taxon>Roseovarius</taxon>
    </lineage>
</organism>
<dbReference type="EMBL" id="FWFX01000010">
    <property type="protein sequence ID" value="SLN59377.1"/>
    <property type="molecule type" value="Genomic_DNA"/>
</dbReference>
<keyword evidence="2" id="KW-1185">Reference proteome</keyword>
<gene>
    <name evidence="1" type="ORF">ROA7450_03071</name>
</gene>
<dbReference type="SUPFAM" id="SSF53474">
    <property type="entry name" value="alpha/beta-Hydrolases"/>
    <property type="match status" value="1"/>
</dbReference>
<evidence type="ECO:0000313" key="2">
    <source>
        <dbReference type="Proteomes" id="UP000193061"/>
    </source>
</evidence>
<dbReference type="RefSeq" id="WP_085806698.1">
    <property type="nucleotide sequence ID" value="NZ_FWFX01000010.1"/>
</dbReference>
<reference evidence="1 2" key="1">
    <citation type="submission" date="2017-03" db="EMBL/GenBank/DDBJ databases">
        <authorList>
            <person name="Afonso C.L."/>
            <person name="Miller P.J."/>
            <person name="Scott M.A."/>
            <person name="Spackman E."/>
            <person name="Goraichik I."/>
            <person name="Dimitrov K.M."/>
            <person name="Suarez D.L."/>
            <person name="Swayne D.E."/>
        </authorList>
    </citation>
    <scope>NUCLEOTIDE SEQUENCE [LARGE SCALE GENOMIC DNA]</scope>
    <source>
        <strain evidence="1 2">CECT 7450</strain>
    </source>
</reference>
<protein>
    <recommendedName>
        <fullName evidence="3">Glycosyl transferase family 2</fullName>
    </recommendedName>
</protein>
<dbReference type="Proteomes" id="UP000193061">
    <property type="component" value="Unassembled WGS sequence"/>
</dbReference>
<accession>A0A1X6ZS12</accession>
<name>A0A1X6ZS12_9RHOB</name>
<dbReference type="InterPro" id="IPR029058">
    <property type="entry name" value="AB_hydrolase_fold"/>
</dbReference>
<evidence type="ECO:0008006" key="3">
    <source>
        <dbReference type="Google" id="ProtNLM"/>
    </source>
</evidence>
<dbReference type="OrthoDB" id="1997677at2"/>
<sequence>MPQTTTLITAVRNEGPFLLEWIAYHQLIGFDRIMIFAHDDIDGSSSLLAALEAAGVILYFPNGPETSPARGHRHRAYTRALSHPAVQSADWAMALDADEFLTIHAGAGLLVDLLEPLSEADVISPAWRVFGNNGIIAFEDEPLTPRFNRAAPAKPVLTNKHLGLKSLFRPASVSKIGPHRPKLDTANDPLWLNGSGQDITQSYRESGWAANGRTLGYDLAQVNHYMIRSNEVFALHNLNTPPLGDDASPHSAVEYQVFNTNHAEDKSLQRFADPVAARITELKALPGVADAHTACVAIYHSFIAKMRDAAANNPDSPITPLLDAGKAKAKIREQINWWATHEARTKIDEVPQTPSQEDSEDGQIMVDTNHVAPRWLQDLRHSDHRRGWYWSDKKFAAQFTERSANTLVVSFDNLSIVNDPSLSRETWGYSFYRAEGWSHLGVMAFEKNWYRDDALFDFMETTGKALFKRFETVVLTGTSMGAYAATAFAKLSPGCTVVAFSPQSTLDKKLVPWEERFGSGRKQDWSGRYRDAPDDCGPARDVFVIYDPYFEPDRRHAERYYGDNITFLKSWYSSHKSALLMRRADILKTVMQQAVAGTLDAASYYELFRSRRSLIWYYNGLADHLIGAGHQKLADQLARHLKTIGRPGVARAIQARL</sequence>
<dbReference type="Pfam" id="PF13704">
    <property type="entry name" value="Glyco_tranf_2_4"/>
    <property type="match status" value="1"/>
</dbReference>
<proteinExistence type="predicted"/>